<dbReference type="PANTHER" id="PTHR11487:SF0">
    <property type="entry name" value="S-ACYL FATTY ACID SYNTHASE THIOESTERASE, MEDIUM CHAIN"/>
    <property type="match status" value="1"/>
</dbReference>
<keyword evidence="2 5" id="KW-0378">Hydrolase</keyword>
<evidence type="ECO:0000313" key="6">
    <source>
        <dbReference type="Proteomes" id="UP001500037"/>
    </source>
</evidence>
<dbReference type="SMART" id="SM00824">
    <property type="entry name" value="PKS_TE"/>
    <property type="match status" value="1"/>
</dbReference>
<dbReference type="GO" id="GO:0016787">
    <property type="term" value="F:hydrolase activity"/>
    <property type="evidence" value="ECO:0007669"/>
    <property type="project" value="UniProtKB-KW"/>
</dbReference>
<dbReference type="SUPFAM" id="SSF53474">
    <property type="entry name" value="alpha/beta-Hydrolases"/>
    <property type="match status" value="1"/>
</dbReference>
<keyword evidence="6" id="KW-1185">Reference proteome</keyword>
<comment type="caution">
    <text evidence="5">The sequence shown here is derived from an EMBL/GenBank/DDBJ whole genome shotgun (WGS) entry which is preliminary data.</text>
</comment>
<dbReference type="Proteomes" id="UP001500037">
    <property type="component" value="Unassembled WGS sequence"/>
</dbReference>
<reference evidence="5 6" key="1">
    <citation type="journal article" date="2019" name="Int. J. Syst. Evol. Microbiol.">
        <title>The Global Catalogue of Microorganisms (GCM) 10K type strain sequencing project: providing services to taxonomists for standard genome sequencing and annotation.</title>
        <authorList>
            <consortium name="The Broad Institute Genomics Platform"/>
            <consortium name="The Broad Institute Genome Sequencing Center for Infectious Disease"/>
            <person name="Wu L."/>
            <person name="Ma J."/>
        </authorList>
    </citation>
    <scope>NUCLEOTIDE SEQUENCE [LARGE SCALE GENOMIC DNA]</scope>
    <source>
        <strain evidence="5 6">JCM 13004</strain>
    </source>
</reference>
<dbReference type="Pfam" id="PF00975">
    <property type="entry name" value="Thioesterase"/>
    <property type="match status" value="1"/>
</dbReference>
<dbReference type="PANTHER" id="PTHR11487">
    <property type="entry name" value="THIOESTERASE"/>
    <property type="match status" value="1"/>
</dbReference>
<proteinExistence type="inferred from homology"/>
<gene>
    <name evidence="5" type="ORF">GCM10009665_42990</name>
</gene>
<organism evidence="5 6">
    <name type="scientific">Kitasatospora nipponensis</name>
    <dbReference type="NCBI Taxonomy" id="258049"/>
    <lineage>
        <taxon>Bacteria</taxon>
        <taxon>Bacillati</taxon>
        <taxon>Actinomycetota</taxon>
        <taxon>Actinomycetes</taxon>
        <taxon>Kitasatosporales</taxon>
        <taxon>Streptomycetaceae</taxon>
        <taxon>Kitasatospora</taxon>
    </lineage>
</organism>
<evidence type="ECO:0000256" key="1">
    <source>
        <dbReference type="ARBA" id="ARBA00007169"/>
    </source>
</evidence>
<evidence type="ECO:0000256" key="3">
    <source>
        <dbReference type="SAM" id="MobiDB-lite"/>
    </source>
</evidence>
<dbReference type="Gene3D" id="3.40.50.1820">
    <property type="entry name" value="alpha/beta hydrolase"/>
    <property type="match status" value="1"/>
</dbReference>
<sequence>MSTATRSTLIRRFRPADGAPVRLACFPHAGGSASYWFALAQALAPQVEVLAVQYPGRQDLRGEPLITDAREAADRVTAELEPWCDRPLALLGHSYGATVAFEVALRMQAAGTTPPALFVSGRRAPSQPRPPEQLHLAGDVELIDDLKRLSGTQAAVLADPQLLRLVLPVIRADYRAAEEYRYRPGPPLRCPVTVLNGTEDPQVSAEAAAAWARHTVAACRLHWFPGGHFYLDEQAEQVVEVVRHQLAAAAPDPTPATAPTAPADPTGPAAATGTGTAVATGTAAR</sequence>
<evidence type="ECO:0000256" key="2">
    <source>
        <dbReference type="ARBA" id="ARBA00022801"/>
    </source>
</evidence>
<name>A0ABN1WHT9_9ACTN</name>
<evidence type="ECO:0000259" key="4">
    <source>
        <dbReference type="SMART" id="SM00824"/>
    </source>
</evidence>
<evidence type="ECO:0000313" key="5">
    <source>
        <dbReference type="EMBL" id="GAA1247387.1"/>
    </source>
</evidence>
<dbReference type="InterPro" id="IPR020802">
    <property type="entry name" value="TesA-like"/>
</dbReference>
<feature type="region of interest" description="Disordered" evidence="3">
    <location>
        <begin position="250"/>
        <end position="285"/>
    </location>
</feature>
<dbReference type="InterPro" id="IPR001031">
    <property type="entry name" value="Thioesterase"/>
</dbReference>
<accession>A0ABN1WHT9</accession>
<comment type="similarity">
    <text evidence="1">Belongs to the thioesterase family.</text>
</comment>
<dbReference type="InterPro" id="IPR029058">
    <property type="entry name" value="AB_hydrolase_fold"/>
</dbReference>
<dbReference type="EMBL" id="BAAALF010000079">
    <property type="protein sequence ID" value="GAA1247387.1"/>
    <property type="molecule type" value="Genomic_DNA"/>
</dbReference>
<dbReference type="RefSeq" id="WP_344443484.1">
    <property type="nucleotide sequence ID" value="NZ_BAAALF010000079.1"/>
</dbReference>
<feature type="domain" description="Thioesterase TesA-like" evidence="4">
    <location>
        <begin position="24"/>
        <end position="246"/>
    </location>
</feature>
<dbReference type="InterPro" id="IPR012223">
    <property type="entry name" value="TEII"/>
</dbReference>
<protein>
    <submittedName>
        <fullName evidence="5">Alpha/beta fold hydrolase</fullName>
    </submittedName>
</protein>